<dbReference type="InterPro" id="IPR006143">
    <property type="entry name" value="RND_pump_MFP"/>
</dbReference>
<feature type="chain" id="PRO_5045971582" evidence="4">
    <location>
        <begin position="20"/>
        <end position="404"/>
    </location>
</feature>
<dbReference type="Pfam" id="PF25954">
    <property type="entry name" value="Beta-barrel_RND_2"/>
    <property type="match status" value="1"/>
</dbReference>
<dbReference type="InterPro" id="IPR051909">
    <property type="entry name" value="MFP_Cation_Efflux"/>
</dbReference>
<protein>
    <submittedName>
        <fullName evidence="10">Efflux RND transporter periplasmic adaptor subunit</fullName>
    </submittedName>
</protein>
<feature type="domain" description="CusB-like barrel-sandwich hybrid" evidence="7">
    <location>
        <begin position="111"/>
        <end position="219"/>
    </location>
</feature>
<accession>A0ABX1GML7</accession>
<evidence type="ECO:0000256" key="3">
    <source>
        <dbReference type="SAM" id="MobiDB-lite"/>
    </source>
</evidence>
<evidence type="ECO:0000259" key="6">
    <source>
        <dbReference type="Pfam" id="PF25869"/>
    </source>
</evidence>
<dbReference type="Proteomes" id="UP000765845">
    <property type="component" value="Unassembled WGS sequence"/>
</dbReference>
<name>A0ABX1GML7_9GAMM</name>
<reference evidence="10 11" key="1">
    <citation type="submission" date="2020-04" db="EMBL/GenBank/DDBJ databases">
        <authorList>
            <person name="Yoon J."/>
        </authorList>
    </citation>
    <scope>NUCLEOTIDE SEQUENCE [LARGE SCALE GENOMIC DNA]</scope>
    <source>
        <strain evidence="10 11">KMU-166</strain>
    </source>
</reference>
<evidence type="ECO:0000313" key="11">
    <source>
        <dbReference type="Proteomes" id="UP000765845"/>
    </source>
</evidence>
<dbReference type="InterPro" id="IPR058791">
    <property type="entry name" value="3HB_CusB"/>
</dbReference>
<feature type="domain" description="CusB-like beta-barrel" evidence="8">
    <location>
        <begin position="226"/>
        <end position="300"/>
    </location>
</feature>
<comment type="caution">
    <text evidence="10">The sequence shown here is derived from an EMBL/GenBank/DDBJ whole genome shotgun (WGS) entry which is preliminary data.</text>
</comment>
<feature type="region of interest" description="Disordered" evidence="3">
    <location>
        <begin position="382"/>
        <end position="404"/>
    </location>
</feature>
<evidence type="ECO:0000256" key="4">
    <source>
        <dbReference type="SAM" id="SignalP"/>
    </source>
</evidence>
<proteinExistence type="inferred from homology"/>
<feature type="domain" description="CusB-like three alpha-helical bundle" evidence="6">
    <location>
        <begin position="143"/>
        <end position="187"/>
    </location>
</feature>
<evidence type="ECO:0000313" key="10">
    <source>
        <dbReference type="EMBL" id="NKI19389.1"/>
    </source>
</evidence>
<dbReference type="Gene3D" id="6.10.140.730">
    <property type="match status" value="1"/>
</dbReference>
<dbReference type="InterPro" id="IPR058649">
    <property type="entry name" value="CzcB_C"/>
</dbReference>
<evidence type="ECO:0000259" key="5">
    <source>
        <dbReference type="Pfam" id="PF19335"/>
    </source>
</evidence>
<keyword evidence="2" id="KW-0813">Transport</keyword>
<dbReference type="PANTHER" id="PTHR30097">
    <property type="entry name" value="CATION EFFLUX SYSTEM PROTEIN CUSB"/>
    <property type="match status" value="1"/>
</dbReference>
<evidence type="ECO:0000259" key="7">
    <source>
        <dbReference type="Pfam" id="PF25919"/>
    </source>
</evidence>
<dbReference type="Pfam" id="PF19335">
    <property type="entry name" value="HMBD"/>
    <property type="match status" value="1"/>
</dbReference>
<keyword evidence="11" id="KW-1185">Reference proteome</keyword>
<evidence type="ECO:0000256" key="2">
    <source>
        <dbReference type="ARBA" id="ARBA00022448"/>
    </source>
</evidence>
<feature type="signal peptide" evidence="4">
    <location>
        <begin position="1"/>
        <end position="19"/>
    </location>
</feature>
<dbReference type="EMBL" id="JAAWWK010000008">
    <property type="protein sequence ID" value="NKI19389.1"/>
    <property type="molecule type" value="Genomic_DNA"/>
</dbReference>
<dbReference type="Gene3D" id="2.40.30.170">
    <property type="match status" value="1"/>
</dbReference>
<dbReference type="SUPFAM" id="SSF111369">
    <property type="entry name" value="HlyD-like secretion proteins"/>
    <property type="match status" value="1"/>
</dbReference>
<gene>
    <name evidence="10" type="ORF">HCU74_18435</name>
</gene>
<dbReference type="NCBIfam" id="TIGR01730">
    <property type="entry name" value="RND_mfp"/>
    <property type="match status" value="1"/>
</dbReference>
<comment type="similarity">
    <text evidence="1">Belongs to the membrane fusion protein (MFP) (TC 8.A.1) family.</text>
</comment>
<dbReference type="InterPro" id="IPR058792">
    <property type="entry name" value="Beta-barrel_RND_2"/>
</dbReference>
<dbReference type="PANTHER" id="PTHR30097:SF15">
    <property type="entry name" value="CATION EFFLUX SYSTEM PROTEIN CUSB"/>
    <property type="match status" value="1"/>
</dbReference>
<dbReference type="InterPro" id="IPR058790">
    <property type="entry name" value="BSH_CusB"/>
</dbReference>
<dbReference type="Gene3D" id="2.40.420.20">
    <property type="match status" value="1"/>
</dbReference>
<evidence type="ECO:0000259" key="8">
    <source>
        <dbReference type="Pfam" id="PF25954"/>
    </source>
</evidence>
<dbReference type="Pfam" id="PF25869">
    <property type="entry name" value="3HB_CusB"/>
    <property type="match status" value="1"/>
</dbReference>
<evidence type="ECO:0000256" key="1">
    <source>
        <dbReference type="ARBA" id="ARBA00009477"/>
    </source>
</evidence>
<dbReference type="InterPro" id="IPR045800">
    <property type="entry name" value="HMBD"/>
</dbReference>
<feature type="domain" description="CzcB-like C-terminal circularly permuted SH3-like" evidence="9">
    <location>
        <begin position="307"/>
        <end position="367"/>
    </location>
</feature>
<feature type="domain" description="Heavy metal binding" evidence="5">
    <location>
        <begin position="23"/>
        <end position="48"/>
    </location>
</feature>
<dbReference type="RefSeq" id="WP_168451913.1">
    <property type="nucleotide sequence ID" value="NZ_JAAWWK010000008.1"/>
</dbReference>
<evidence type="ECO:0000259" key="9">
    <source>
        <dbReference type="Pfam" id="PF25975"/>
    </source>
</evidence>
<dbReference type="Pfam" id="PF25919">
    <property type="entry name" value="BSH_CusB"/>
    <property type="match status" value="1"/>
</dbReference>
<dbReference type="Pfam" id="PF25975">
    <property type="entry name" value="CzcB_C"/>
    <property type="match status" value="1"/>
</dbReference>
<organism evidence="10 11">
    <name type="scientific">Spongiibacter thalassae</name>
    <dbReference type="NCBI Taxonomy" id="2721624"/>
    <lineage>
        <taxon>Bacteria</taxon>
        <taxon>Pseudomonadati</taxon>
        <taxon>Pseudomonadota</taxon>
        <taxon>Gammaproteobacteria</taxon>
        <taxon>Cellvibrionales</taxon>
        <taxon>Spongiibacteraceae</taxon>
        <taxon>Spongiibacter</taxon>
    </lineage>
</organism>
<sequence>MRVLFLVVVIFLSAPASLAEEIYVCPMHPHIHGEQGETCPVCGMTLVPQAAQPPAKPAKANATGQSAVQISPDFMQALGVRTAKVEERLLTQRVQAFGEVVPSSRNALALSMRSEGWITDLRANAVGDTVSKGDLLFTYYSPEIIAAQVDYLTVAATESRQERAEQRLRLYGMEDKAIAEFKARGKVIEQMPFYAPFDGTVTELPVRKGDYLQAGELVLGLQNFSQVWVNAAIALRDLPLIEIGQHAEVRNPATGRRYNSTVEFIHHVADPVSRTGIVRLALPHDMGDPKPGIYVDVEFQVNPGARLAVPSEALLYDRQGAYVFLALDEGRFQARQVETGVSSEGYTEILAGLQQGQRIVTAGQFLIDAESRLRSGMSRMEHMGHGDEAAGSSPGNSMEAHHAH</sequence>
<keyword evidence="4" id="KW-0732">Signal</keyword>